<comment type="caution">
    <text evidence="2">The sequence shown here is derived from an EMBL/GenBank/DDBJ whole genome shotgun (WGS) entry which is preliminary data.</text>
</comment>
<accession>A0ABP8HLT8</accession>
<organism evidence="2 3">
    <name type="scientific">Flaviaesturariibacter amylovorans</name>
    <dbReference type="NCBI Taxonomy" id="1084520"/>
    <lineage>
        <taxon>Bacteria</taxon>
        <taxon>Pseudomonadati</taxon>
        <taxon>Bacteroidota</taxon>
        <taxon>Chitinophagia</taxon>
        <taxon>Chitinophagales</taxon>
        <taxon>Chitinophagaceae</taxon>
        <taxon>Flaviaestuariibacter</taxon>
    </lineage>
</organism>
<gene>
    <name evidence="2" type="ORF">GCM10023184_39070</name>
</gene>
<dbReference type="Proteomes" id="UP001501725">
    <property type="component" value="Unassembled WGS sequence"/>
</dbReference>
<evidence type="ECO:0000313" key="2">
    <source>
        <dbReference type="EMBL" id="GAA4340987.1"/>
    </source>
</evidence>
<sequence>MTKFVVACISLTIISCTNGSNPSEAETSAPDVARSTTESSTAPAVSKPAINQRDLEEYKADLHRIVERLSRQLSEVPLTGVAESDLSKLLIIDFFSALELCRLQQKRGIHEEFRKLAQNEAHFFEGAEDYFHEYQLSHVGAYRPPQKGKRYPVKHIVIPEQTDMDGAFIAVLAEYNDQTARLLRDFLPKLKDTAMKRKVNEILQHLLQTNRDLKSVKEA</sequence>
<dbReference type="EMBL" id="BAABGY010000014">
    <property type="protein sequence ID" value="GAA4340987.1"/>
    <property type="molecule type" value="Genomic_DNA"/>
</dbReference>
<dbReference type="PROSITE" id="PS51257">
    <property type="entry name" value="PROKAR_LIPOPROTEIN"/>
    <property type="match status" value="1"/>
</dbReference>
<dbReference type="RefSeq" id="WP_345257570.1">
    <property type="nucleotide sequence ID" value="NZ_BAABGY010000014.1"/>
</dbReference>
<feature type="region of interest" description="Disordered" evidence="1">
    <location>
        <begin position="20"/>
        <end position="48"/>
    </location>
</feature>
<keyword evidence="3" id="KW-1185">Reference proteome</keyword>
<protein>
    <recommendedName>
        <fullName evidence="4">DUF4142 domain-containing protein</fullName>
    </recommendedName>
</protein>
<evidence type="ECO:0000313" key="3">
    <source>
        <dbReference type="Proteomes" id="UP001501725"/>
    </source>
</evidence>
<reference evidence="3" key="1">
    <citation type="journal article" date="2019" name="Int. J. Syst. Evol. Microbiol.">
        <title>The Global Catalogue of Microorganisms (GCM) 10K type strain sequencing project: providing services to taxonomists for standard genome sequencing and annotation.</title>
        <authorList>
            <consortium name="The Broad Institute Genomics Platform"/>
            <consortium name="The Broad Institute Genome Sequencing Center for Infectious Disease"/>
            <person name="Wu L."/>
            <person name="Ma J."/>
        </authorList>
    </citation>
    <scope>NUCLEOTIDE SEQUENCE [LARGE SCALE GENOMIC DNA]</scope>
    <source>
        <strain evidence="3">JCM 17919</strain>
    </source>
</reference>
<feature type="compositionally biased region" description="Polar residues" evidence="1">
    <location>
        <begin position="34"/>
        <end position="43"/>
    </location>
</feature>
<name>A0ABP8HLT8_9BACT</name>
<evidence type="ECO:0008006" key="4">
    <source>
        <dbReference type="Google" id="ProtNLM"/>
    </source>
</evidence>
<evidence type="ECO:0000256" key="1">
    <source>
        <dbReference type="SAM" id="MobiDB-lite"/>
    </source>
</evidence>
<proteinExistence type="predicted"/>